<evidence type="ECO:0000313" key="1">
    <source>
        <dbReference type="EMBL" id="OCK88224.1"/>
    </source>
</evidence>
<dbReference type="EMBL" id="KV748246">
    <property type="protein sequence ID" value="OCK88224.1"/>
    <property type="molecule type" value="Genomic_DNA"/>
</dbReference>
<evidence type="ECO:0000313" key="2">
    <source>
        <dbReference type="Proteomes" id="UP000250078"/>
    </source>
</evidence>
<keyword evidence="2" id="KW-1185">Reference proteome</keyword>
<reference evidence="1 2" key="1">
    <citation type="journal article" date="2016" name="Nat. Commun.">
        <title>Ectomycorrhizal ecology is imprinted in the genome of the dominant symbiotic fungus Cenococcum geophilum.</title>
        <authorList>
            <consortium name="DOE Joint Genome Institute"/>
            <person name="Peter M."/>
            <person name="Kohler A."/>
            <person name="Ohm R.A."/>
            <person name="Kuo A."/>
            <person name="Krutzmann J."/>
            <person name="Morin E."/>
            <person name="Arend M."/>
            <person name="Barry K.W."/>
            <person name="Binder M."/>
            <person name="Choi C."/>
            <person name="Clum A."/>
            <person name="Copeland A."/>
            <person name="Grisel N."/>
            <person name="Haridas S."/>
            <person name="Kipfer T."/>
            <person name="LaButti K."/>
            <person name="Lindquist E."/>
            <person name="Lipzen A."/>
            <person name="Maire R."/>
            <person name="Meier B."/>
            <person name="Mihaltcheva S."/>
            <person name="Molinier V."/>
            <person name="Murat C."/>
            <person name="Poggeler S."/>
            <person name="Quandt C.A."/>
            <person name="Sperisen C."/>
            <person name="Tritt A."/>
            <person name="Tisserant E."/>
            <person name="Crous P.W."/>
            <person name="Henrissat B."/>
            <person name="Nehls U."/>
            <person name="Egli S."/>
            <person name="Spatafora J.W."/>
            <person name="Grigoriev I.V."/>
            <person name="Martin F.M."/>
        </authorList>
    </citation>
    <scope>NUCLEOTIDE SEQUENCE [LARGE SCALE GENOMIC DNA]</scope>
    <source>
        <strain evidence="1 2">1.58</strain>
    </source>
</reference>
<accession>A0ACC8EPA1</accession>
<organism evidence="1 2">
    <name type="scientific">Cenococcum geophilum 1.58</name>
    <dbReference type="NCBI Taxonomy" id="794803"/>
    <lineage>
        <taxon>Eukaryota</taxon>
        <taxon>Fungi</taxon>
        <taxon>Dikarya</taxon>
        <taxon>Ascomycota</taxon>
        <taxon>Pezizomycotina</taxon>
        <taxon>Dothideomycetes</taxon>
        <taxon>Pleosporomycetidae</taxon>
        <taxon>Gloniales</taxon>
        <taxon>Gloniaceae</taxon>
        <taxon>Cenococcum</taxon>
    </lineage>
</organism>
<name>A0ACC8EPA1_9PEZI</name>
<dbReference type="Proteomes" id="UP000250078">
    <property type="component" value="Unassembled WGS sequence"/>
</dbReference>
<protein>
    <submittedName>
        <fullName evidence="1">Uncharacterized protein</fullName>
    </submittedName>
</protein>
<gene>
    <name evidence="1" type="ORF">K441DRAFT_669512</name>
</gene>
<proteinExistence type="predicted"/>
<sequence length="213" mass="21728">MLIRTALLIGLYFLFLRTASGTCYWPSGEAASTDYEACNYSGGMCCDKTNGDVCSPEGLCVYQSNGYSRDACSDPTWKSPGCVAICMQTSNSSDTLTKCADGSFCCDYSNSTCCNDGEGIKLSPIGSSPSSSATSTSSLSATSTSTVTGTSTTVRALAAATTTSTSAAKSNNLAIGLGVGLGVGALVIAGAGGLIWYLRSPVFLSVLSTDYAH</sequence>